<feature type="transmembrane region" description="Helical" evidence="6">
    <location>
        <begin position="137"/>
        <end position="167"/>
    </location>
</feature>
<keyword evidence="9" id="KW-1185">Reference proteome</keyword>
<dbReference type="GeneID" id="81377164"/>
<evidence type="ECO:0000256" key="4">
    <source>
        <dbReference type="ARBA" id="ARBA00022989"/>
    </source>
</evidence>
<feature type="domain" description="Amino acid transporter transmembrane" evidence="7">
    <location>
        <begin position="42"/>
        <end position="437"/>
    </location>
</feature>
<keyword evidence="3 6" id="KW-0812">Transmembrane</keyword>
<name>A0A9W9VEQ9_9EURO</name>
<comment type="caution">
    <text evidence="8">The sequence shown here is derived from an EMBL/GenBank/DDBJ whole genome shotgun (WGS) entry which is preliminary data.</text>
</comment>
<evidence type="ECO:0000256" key="5">
    <source>
        <dbReference type="ARBA" id="ARBA00023136"/>
    </source>
</evidence>
<reference evidence="8" key="2">
    <citation type="journal article" date="2023" name="IMA Fungus">
        <title>Comparative genomic study of the Penicillium genus elucidates a diverse pangenome and 15 lateral gene transfer events.</title>
        <authorList>
            <person name="Petersen C."/>
            <person name="Sorensen T."/>
            <person name="Nielsen M.R."/>
            <person name="Sondergaard T.E."/>
            <person name="Sorensen J.L."/>
            <person name="Fitzpatrick D.A."/>
            <person name="Frisvad J.C."/>
            <person name="Nielsen K.L."/>
        </authorList>
    </citation>
    <scope>NUCLEOTIDE SEQUENCE</scope>
    <source>
        <strain evidence="8">IBT 29677</strain>
    </source>
</reference>
<dbReference type="EMBL" id="JAPZBU010000012">
    <property type="protein sequence ID" value="KAJ5376661.1"/>
    <property type="molecule type" value="Genomic_DNA"/>
</dbReference>
<feature type="transmembrane region" description="Helical" evidence="6">
    <location>
        <begin position="410"/>
        <end position="430"/>
    </location>
</feature>
<feature type="transmembrane region" description="Helical" evidence="6">
    <location>
        <begin position="227"/>
        <end position="250"/>
    </location>
</feature>
<dbReference type="GO" id="GO:0015179">
    <property type="term" value="F:L-amino acid transmembrane transporter activity"/>
    <property type="evidence" value="ECO:0007669"/>
    <property type="project" value="TreeGrafter"/>
</dbReference>
<evidence type="ECO:0000313" key="9">
    <source>
        <dbReference type="Proteomes" id="UP001147747"/>
    </source>
</evidence>
<feature type="transmembrane region" description="Helical" evidence="6">
    <location>
        <begin position="41"/>
        <end position="62"/>
    </location>
</feature>
<feature type="transmembrane region" description="Helical" evidence="6">
    <location>
        <begin position="347"/>
        <end position="366"/>
    </location>
</feature>
<accession>A0A9W9VEQ9</accession>
<proteinExistence type="inferred from homology"/>
<reference evidence="8" key="1">
    <citation type="submission" date="2022-12" db="EMBL/GenBank/DDBJ databases">
        <authorList>
            <person name="Petersen C."/>
        </authorList>
    </citation>
    <scope>NUCLEOTIDE SEQUENCE</scope>
    <source>
        <strain evidence="8">IBT 29677</strain>
    </source>
</reference>
<dbReference type="PANTHER" id="PTHR22950:SF683">
    <property type="entry name" value="AMINO ACID TRANSPORTER (EUROFUNG)"/>
    <property type="match status" value="1"/>
</dbReference>
<feature type="transmembrane region" description="Helical" evidence="6">
    <location>
        <begin position="262"/>
        <end position="285"/>
    </location>
</feature>
<feature type="transmembrane region" description="Helical" evidence="6">
    <location>
        <begin position="305"/>
        <end position="326"/>
    </location>
</feature>
<gene>
    <name evidence="8" type="ORF">N7509_013547</name>
</gene>
<evidence type="ECO:0000313" key="8">
    <source>
        <dbReference type="EMBL" id="KAJ5376661.1"/>
    </source>
</evidence>
<dbReference type="GO" id="GO:0016020">
    <property type="term" value="C:membrane"/>
    <property type="evidence" value="ECO:0007669"/>
    <property type="project" value="UniProtKB-SubCell"/>
</dbReference>
<dbReference type="RefSeq" id="XP_056481691.1">
    <property type="nucleotide sequence ID" value="XM_056638184.1"/>
</dbReference>
<dbReference type="Proteomes" id="UP001147747">
    <property type="component" value="Unassembled WGS sequence"/>
</dbReference>
<evidence type="ECO:0000259" key="7">
    <source>
        <dbReference type="Pfam" id="PF01490"/>
    </source>
</evidence>
<comment type="similarity">
    <text evidence="2">Belongs to the amino acid/polyamine transporter 2 family.</text>
</comment>
<dbReference type="PANTHER" id="PTHR22950">
    <property type="entry name" value="AMINO ACID TRANSPORTER"/>
    <property type="match status" value="1"/>
</dbReference>
<protein>
    <recommendedName>
        <fullName evidence="7">Amino acid transporter transmembrane domain-containing protein</fullName>
    </recommendedName>
</protein>
<sequence length="462" mass="49466">MELSEEPQSKDEIDLKESQNDANHDFVFGEITEEGPNYRNVGVLGTVILMMKTQIGLGVLAIPTTFDALGIVPGVICLCAIASIMTWSNYVIGTFKLNHREVYSIDDAGALIFGPIGRAVLSVSFCLYWIFVSGSGILGISIGLNAVSTHGTCTAVFSVVAAIFGFTLSSVRTLGRITWLAWVGLPCILIAVLTVTIAVSLQDRPASAPQTDSPWVSDYKVVGSPSFTTGITAICNLVFAFSGTPGFFAIISEMRDPRKYTFALLLCQAGVTGVYIIVGCIVYYYCGSYVSSPALGSAGGDVKKIAYGFALPGLIVTTTICSHIPAKFIFVHILRGSRHLNKNTPTHWITWISCTLGVAVIAYIIASTVPVFNSLVALIGALLGPLMCFQPMGCMWLYDNWSKEKRHARFWLVKASWSIFVVVLGCFLTVSGTYGSVVGIMDAYKASGGSAAFSCADNSNST</sequence>
<keyword evidence="5 6" id="KW-0472">Membrane</keyword>
<evidence type="ECO:0000256" key="2">
    <source>
        <dbReference type="ARBA" id="ARBA00008066"/>
    </source>
</evidence>
<dbReference type="OrthoDB" id="40134at2759"/>
<dbReference type="Pfam" id="PF01490">
    <property type="entry name" value="Aa_trans"/>
    <property type="match status" value="1"/>
</dbReference>
<dbReference type="FunFam" id="1.20.1740.10:FF:000039">
    <property type="entry name" value="Neutral amino acid transporter (Eurofung)"/>
    <property type="match status" value="1"/>
</dbReference>
<keyword evidence="4 6" id="KW-1133">Transmembrane helix</keyword>
<organism evidence="8 9">
    <name type="scientific">Penicillium cosmopolitanum</name>
    <dbReference type="NCBI Taxonomy" id="1131564"/>
    <lineage>
        <taxon>Eukaryota</taxon>
        <taxon>Fungi</taxon>
        <taxon>Dikarya</taxon>
        <taxon>Ascomycota</taxon>
        <taxon>Pezizomycotina</taxon>
        <taxon>Eurotiomycetes</taxon>
        <taxon>Eurotiomycetidae</taxon>
        <taxon>Eurotiales</taxon>
        <taxon>Aspergillaceae</taxon>
        <taxon>Penicillium</taxon>
    </lineage>
</organism>
<evidence type="ECO:0000256" key="6">
    <source>
        <dbReference type="SAM" id="Phobius"/>
    </source>
</evidence>
<feature type="transmembrane region" description="Helical" evidence="6">
    <location>
        <begin position="372"/>
        <end position="398"/>
    </location>
</feature>
<feature type="transmembrane region" description="Helical" evidence="6">
    <location>
        <begin position="108"/>
        <end position="131"/>
    </location>
</feature>
<feature type="transmembrane region" description="Helical" evidence="6">
    <location>
        <begin position="179"/>
        <end position="201"/>
    </location>
</feature>
<evidence type="ECO:0000256" key="3">
    <source>
        <dbReference type="ARBA" id="ARBA00022692"/>
    </source>
</evidence>
<dbReference type="InterPro" id="IPR013057">
    <property type="entry name" value="AA_transpt_TM"/>
</dbReference>
<comment type="subcellular location">
    <subcellularLocation>
        <location evidence="1">Membrane</location>
        <topology evidence="1">Multi-pass membrane protein</topology>
    </subcellularLocation>
</comment>
<evidence type="ECO:0000256" key="1">
    <source>
        <dbReference type="ARBA" id="ARBA00004141"/>
    </source>
</evidence>
<feature type="transmembrane region" description="Helical" evidence="6">
    <location>
        <begin position="68"/>
        <end position="87"/>
    </location>
</feature>
<dbReference type="AlphaFoldDB" id="A0A9W9VEQ9"/>